<dbReference type="InterPro" id="IPR008517">
    <property type="entry name" value="GNA1162-like"/>
</dbReference>
<evidence type="ECO:0000256" key="1">
    <source>
        <dbReference type="SAM" id="SignalP"/>
    </source>
</evidence>
<dbReference type="PROSITE" id="PS51257">
    <property type="entry name" value="PROKAR_LIPOPROTEIN"/>
    <property type="match status" value="1"/>
</dbReference>
<evidence type="ECO:0000313" key="3">
    <source>
        <dbReference type="RefSeq" id="WP_028312206.1"/>
    </source>
</evidence>
<protein>
    <submittedName>
        <fullName evidence="3">DUF799 domain-containing protein</fullName>
    </submittedName>
</protein>
<dbReference type="OrthoDB" id="1014694at2"/>
<proteinExistence type="predicted"/>
<dbReference type="AlphaFoldDB" id="A0A8B6X5B2"/>
<organism evidence="2 3">
    <name type="scientific">Derxia gummosa DSM 723</name>
    <dbReference type="NCBI Taxonomy" id="1121388"/>
    <lineage>
        <taxon>Bacteria</taxon>
        <taxon>Pseudomonadati</taxon>
        <taxon>Pseudomonadota</taxon>
        <taxon>Betaproteobacteria</taxon>
        <taxon>Burkholderiales</taxon>
        <taxon>Alcaligenaceae</taxon>
        <taxon>Derxia</taxon>
    </lineage>
</organism>
<evidence type="ECO:0000313" key="2">
    <source>
        <dbReference type="Proteomes" id="UP000675920"/>
    </source>
</evidence>
<keyword evidence="2" id="KW-1185">Reference proteome</keyword>
<dbReference type="Proteomes" id="UP000675920">
    <property type="component" value="Unplaced"/>
</dbReference>
<reference evidence="3" key="1">
    <citation type="submission" date="2025-08" db="UniProtKB">
        <authorList>
            <consortium name="RefSeq"/>
        </authorList>
    </citation>
    <scope>IDENTIFICATION</scope>
</reference>
<name>A0A8B6X5B2_9BURK</name>
<dbReference type="RefSeq" id="WP_028312206.1">
    <property type="nucleotide sequence ID" value="NZ_AXWS01000015.1"/>
</dbReference>
<dbReference type="Pfam" id="PF05643">
    <property type="entry name" value="GNA1162-like"/>
    <property type="match status" value="1"/>
</dbReference>
<accession>A0A8B6X5B2</accession>
<feature type="chain" id="PRO_5034084938" evidence="1">
    <location>
        <begin position="20"/>
        <end position="224"/>
    </location>
</feature>
<keyword evidence="1" id="KW-0732">Signal</keyword>
<feature type="signal peptide" evidence="1">
    <location>
        <begin position="1"/>
        <end position="19"/>
    </location>
</feature>
<sequence length="224" mass="23287">MKLLRLPTLAACVALLALAGCATPAKRDYTAFLAAKPASMLVLPPVNDSNDVKATPAVWASATLPLAEAGYYVVPVTLVDQSFRENGVLTASDAQSVPLAKLREVFGADAAVYLRVKQYGTTYAVISSETRVTVEGKVIDLRSGTELWAGSATASSAEQNNSSSGGLIGALVEALVKQIVHSSSDAAYNYSVIADQRLLGAPLNNGILPGPRSPLFGQVPGAQK</sequence>
<dbReference type="Gene3D" id="3.40.50.10610">
    <property type="entry name" value="ABC-type transport auxiliary lipoprotein component"/>
    <property type="match status" value="1"/>
</dbReference>